<reference evidence="1" key="2">
    <citation type="journal article" date="2015" name="Fish Shellfish Immunol.">
        <title>Early steps in the European eel (Anguilla anguilla)-Vibrio vulnificus interaction in the gills: Role of the RtxA13 toxin.</title>
        <authorList>
            <person name="Callol A."/>
            <person name="Pajuelo D."/>
            <person name="Ebbesson L."/>
            <person name="Teles M."/>
            <person name="MacKenzie S."/>
            <person name="Amaro C."/>
        </authorList>
    </citation>
    <scope>NUCLEOTIDE SEQUENCE</scope>
</reference>
<organism evidence="1">
    <name type="scientific">Anguilla anguilla</name>
    <name type="common">European freshwater eel</name>
    <name type="synonym">Muraena anguilla</name>
    <dbReference type="NCBI Taxonomy" id="7936"/>
    <lineage>
        <taxon>Eukaryota</taxon>
        <taxon>Metazoa</taxon>
        <taxon>Chordata</taxon>
        <taxon>Craniata</taxon>
        <taxon>Vertebrata</taxon>
        <taxon>Euteleostomi</taxon>
        <taxon>Actinopterygii</taxon>
        <taxon>Neopterygii</taxon>
        <taxon>Teleostei</taxon>
        <taxon>Anguilliformes</taxon>
        <taxon>Anguillidae</taxon>
        <taxon>Anguilla</taxon>
    </lineage>
</organism>
<name>A0A0E9WX16_ANGAN</name>
<proteinExistence type="predicted"/>
<evidence type="ECO:0000313" key="1">
    <source>
        <dbReference type="EMBL" id="JAH93983.1"/>
    </source>
</evidence>
<accession>A0A0E9WX16</accession>
<dbReference type="EMBL" id="GBXM01014594">
    <property type="protein sequence ID" value="JAH93983.1"/>
    <property type="molecule type" value="Transcribed_RNA"/>
</dbReference>
<dbReference type="AlphaFoldDB" id="A0A0E9WX16"/>
<protein>
    <submittedName>
        <fullName evidence="1">Uncharacterized protein</fullName>
    </submittedName>
</protein>
<reference evidence="1" key="1">
    <citation type="submission" date="2014-11" db="EMBL/GenBank/DDBJ databases">
        <authorList>
            <person name="Amaro Gonzalez C."/>
        </authorList>
    </citation>
    <scope>NUCLEOTIDE SEQUENCE</scope>
</reference>
<sequence length="74" mass="8421">MCVSNEVTGERTALKKSFTPVRWHECLLDMRSVHKHPAQKGSATQRIRPVIAQTQHGACRKHIALLHVEVYTTM</sequence>